<dbReference type="EMBL" id="ML996691">
    <property type="protein sequence ID" value="KAF2402351.1"/>
    <property type="molecule type" value="Genomic_DNA"/>
</dbReference>
<name>A0A6G1I2E3_9PEZI</name>
<organism evidence="7 8">
    <name type="scientific">Trichodelitschia bisporula</name>
    <dbReference type="NCBI Taxonomy" id="703511"/>
    <lineage>
        <taxon>Eukaryota</taxon>
        <taxon>Fungi</taxon>
        <taxon>Dikarya</taxon>
        <taxon>Ascomycota</taxon>
        <taxon>Pezizomycotina</taxon>
        <taxon>Dothideomycetes</taxon>
        <taxon>Dothideomycetes incertae sedis</taxon>
        <taxon>Phaeotrichales</taxon>
        <taxon>Phaeotrichaceae</taxon>
        <taxon>Trichodelitschia</taxon>
    </lineage>
</organism>
<keyword evidence="4" id="KW-0804">Transcription</keyword>
<dbReference type="OrthoDB" id="515064at2759"/>
<comment type="similarity">
    <text evidence="2">Belongs to the SNF5 family.</text>
</comment>
<dbReference type="Pfam" id="PF04855">
    <property type="entry name" value="SNF5"/>
    <property type="match status" value="1"/>
</dbReference>
<evidence type="ECO:0000256" key="5">
    <source>
        <dbReference type="ARBA" id="ARBA00023242"/>
    </source>
</evidence>
<reference evidence="7" key="1">
    <citation type="journal article" date="2020" name="Stud. Mycol.">
        <title>101 Dothideomycetes genomes: a test case for predicting lifestyles and emergence of pathogens.</title>
        <authorList>
            <person name="Haridas S."/>
            <person name="Albert R."/>
            <person name="Binder M."/>
            <person name="Bloem J."/>
            <person name="Labutti K."/>
            <person name="Salamov A."/>
            <person name="Andreopoulos B."/>
            <person name="Baker S."/>
            <person name="Barry K."/>
            <person name="Bills G."/>
            <person name="Bluhm B."/>
            <person name="Cannon C."/>
            <person name="Castanera R."/>
            <person name="Culley D."/>
            <person name="Daum C."/>
            <person name="Ezra D."/>
            <person name="Gonzalez J."/>
            <person name="Henrissat B."/>
            <person name="Kuo A."/>
            <person name="Liang C."/>
            <person name="Lipzen A."/>
            <person name="Lutzoni F."/>
            <person name="Magnuson J."/>
            <person name="Mondo S."/>
            <person name="Nolan M."/>
            <person name="Ohm R."/>
            <person name="Pangilinan J."/>
            <person name="Park H.-J."/>
            <person name="Ramirez L."/>
            <person name="Alfaro M."/>
            <person name="Sun H."/>
            <person name="Tritt A."/>
            <person name="Yoshinaga Y."/>
            <person name="Zwiers L.-H."/>
            <person name="Turgeon B."/>
            <person name="Goodwin S."/>
            <person name="Spatafora J."/>
            <person name="Crous P."/>
            <person name="Grigoriev I."/>
        </authorList>
    </citation>
    <scope>NUCLEOTIDE SEQUENCE</scope>
    <source>
        <strain evidence="7">CBS 262.69</strain>
    </source>
</reference>
<keyword evidence="5" id="KW-0539">Nucleus</keyword>
<feature type="region of interest" description="Disordered" evidence="6">
    <location>
        <begin position="647"/>
        <end position="728"/>
    </location>
</feature>
<evidence type="ECO:0000256" key="1">
    <source>
        <dbReference type="ARBA" id="ARBA00004123"/>
    </source>
</evidence>
<dbReference type="Proteomes" id="UP000799640">
    <property type="component" value="Unassembled WGS sequence"/>
</dbReference>
<dbReference type="GO" id="GO:0000228">
    <property type="term" value="C:nuclear chromosome"/>
    <property type="evidence" value="ECO:0007669"/>
    <property type="project" value="InterPro"/>
</dbReference>
<gene>
    <name evidence="7" type="ORF">EJ06DRAFT_574118</name>
</gene>
<sequence length="827" mass="92505">MPTPVVTVADSAPPLRDDDTRTSPSRFSTSPPERDGSDTNHTPDAGSVGHPSDGSASVLDERDAIREGKEKAKAIVAAAGVRTTSDGGAHLNSHLHRVINGTSSSQSRKRSRSGSRKPRNSPMLGFDQQPVDNPLGKKLLNRYRERDQIHASHLNDQYQAIRSLFDEKHKEQHTYDLMAQVRRANPGEIFGVGYEGYGNGRTDGPFRLIYPQHRTRAGKRRTRPLHINKEDMLNQSDQLEELVPVRIDIEHDKIKLRDTFTWNLHDRVTPPELFAEGLVEDFQVPPEHVPYVTQQVQQKLQEQIQDYYPHVFIEEEPLDPHLPYSAYKNDEMRILIKLNITIGPHTLVDQFEWEINNPLNCPEEFARAMARDLSLSGEFTTAIAHQIREQSQMFTKSLYITGHPFDGRPIEDADVRDGFLPSPINSIFRPSQSAKDYAPWLYELNEADLQREEMSILREQRRQKRSVTRRGGPALPDLKDRERTVRSLVVSSVLPGAAPSLENARLFKLSRVSGRGRRAARTDGADDSDESDSSESESEEVVTTLAPQGTARTRGIRGAATAAQAAMRANLGRSATPEIAASLHHHETRTSARRSGLDIREDSVAETPSLIVKLKMPREKFRLWLRNRKTKPSGEYQQSRLGTPLMASQNSAAQPNSHSAATTAMPPPPSPAPQSRAASAGARNGTPLSESQTPTSVNGQQYQYYPDGRVDAPYPAPPPGQQPPPPSWLQTALTTLQSKYPHDSFEGWMKYGAVDRETNDIIGPNQLPQGAPPPPHVKHQWLPRIKCNDCPGKLYTAGPERTVDNFEVHLRNRQHKERVEARRKSGN</sequence>
<evidence type="ECO:0000256" key="4">
    <source>
        <dbReference type="ARBA" id="ARBA00023163"/>
    </source>
</evidence>
<evidence type="ECO:0000313" key="8">
    <source>
        <dbReference type="Proteomes" id="UP000799640"/>
    </source>
</evidence>
<accession>A0A6G1I2E3</accession>
<keyword evidence="3" id="KW-0805">Transcription regulation</keyword>
<feature type="compositionally biased region" description="Low complexity" evidence="6">
    <location>
        <begin position="549"/>
        <end position="561"/>
    </location>
</feature>
<proteinExistence type="inferred from homology"/>
<dbReference type="InterPro" id="IPR006939">
    <property type="entry name" value="SNF5"/>
</dbReference>
<feature type="compositionally biased region" description="Low complexity" evidence="6">
    <location>
        <begin position="22"/>
        <end position="31"/>
    </location>
</feature>
<comment type="subcellular location">
    <subcellularLocation>
        <location evidence="1">Nucleus</location>
    </subcellularLocation>
</comment>
<feature type="compositionally biased region" description="Acidic residues" evidence="6">
    <location>
        <begin position="525"/>
        <end position="540"/>
    </location>
</feature>
<feature type="compositionally biased region" description="Low complexity" evidence="6">
    <location>
        <begin position="673"/>
        <end position="682"/>
    </location>
</feature>
<evidence type="ECO:0000313" key="7">
    <source>
        <dbReference type="EMBL" id="KAF2402351.1"/>
    </source>
</evidence>
<feature type="region of interest" description="Disordered" evidence="6">
    <location>
        <begin position="84"/>
        <end position="133"/>
    </location>
</feature>
<feature type="region of interest" description="Disordered" evidence="6">
    <location>
        <begin position="1"/>
        <end position="59"/>
    </location>
</feature>
<feature type="compositionally biased region" description="Pro residues" evidence="6">
    <location>
        <begin position="714"/>
        <end position="727"/>
    </location>
</feature>
<feature type="compositionally biased region" description="Polar residues" evidence="6">
    <location>
        <begin position="686"/>
        <end position="703"/>
    </location>
</feature>
<feature type="compositionally biased region" description="Polar residues" evidence="6">
    <location>
        <begin position="647"/>
        <end position="656"/>
    </location>
</feature>
<keyword evidence="8" id="KW-1185">Reference proteome</keyword>
<dbReference type="GO" id="GO:0006338">
    <property type="term" value="P:chromatin remodeling"/>
    <property type="evidence" value="ECO:0007669"/>
    <property type="project" value="InterPro"/>
</dbReference>
<feature type="region of interest" description="Disordered" evidence="6">
    <location>
        <begin position="458"/>
        <end position="480"/>
    </location>
</feature>
<dbReference type="AlphaFoldDB" id="A0A6G1I2E3"/>
<feature type="compositionally biased region" description="Basic residues" evidence="6">
    <location>
        <begin position="107"/>
        <end position="119"/>
    </location>
</feature>
<protein>
    <submittedName>
        <fullName evidence="7">SNF5-domain-containing protein</fullName>
    </submittedName>
</protein>
<dbReference type="PANTHER" id="PTHR10019">
    <property type="entry name" value="SNF5"/>
    <property type="match status" value="1"/>
</dbReference>
<evidence type="ECO:0000256" key="6">
    <source>
        <dbReference type="SAM" id="MobiDB-lite"/>
    </source>
</evidence>
<evidence type="ECO:0000256" key="3">
    <source>
        <dbReference type="ARBA" id="ARBA00023015"/>
    </source>
</evidence>
<feature type="region of interest" description="Disordered" evidence="6">
    <location>
        <begin position="513"/>
        <end position="561"/>
    </location>
</feature>
<evidence type="ECO:0000256" key="2">
    <source>
        <dbReference type="ARBA" id="ARBA00010239"/>
    </source>
</evidence>